<dbReference type="Proteomes" id="UP000694888">
    <property type="component" value="Unplaced"/>
</dbReference>
<feature type="compositionally biased region" description="Polar residues" evidence="7">
    <location>
        <begin position="1263"/>
        <end position="1272"/>
    </location>
</feature>
<feature type="compositionally biased region" description="Low complexity" evidence="7">
    <location>
        <begin position="1843"/>
        <end position="1853"/>
    </location>
</feature>
<feature type="compositionally biased region" description="Basic and acidic residues" evidence="7">
    <location>
        <begin position="1166"/>
        <end position="1182"/>
    </location>
</feature>
<accession>A0ABM1VXF6</accession>
<dbReference type="InterPro" id="IPR022031">
    <property type="entry name" value="Rif1_N"/>
</dbReference>
<keyword evidence="9" id="KW-1185">Reference proteome</keyword>
<dbReference type="CDD" id="cd14267">
    <property type="entry name" value="Rif1_CTD_C-II_like"/>
    <property type="match status" value="1"/>
</dbReference>
<evidence type="ECO:0000256" key="6">
    <source>
        <dbReference type="ARBA" id="ARBA00023306"/>
    </source>
</evidence>
<feature type="region of interest" description="Disordered" evidence="7">
    <location>
        <begin position="1938"/>
        <end position="2324"/>
    </location>
</feature>
<dbReference type="SUPFAM" id="SSF48371">
    <property type="entry name" value="ARM repeat"/>
    <property type="match status" value="1"/>
</dbReference>
<feature type="compositionally biased region" description="Basic and acidic residues" evidence="7">
    <location>
        <begin position="1116"/>
        <end position="1134"/>
    </location>
</feature>
<feature type="compositionally biased region" description="Basic and acidic residues" evidence="7">
    <location>
        <begin position="2282"/>
        <end position="2293"/>
    </location>
</feature>
<feature type="domain" description="Telomere-associated protein Rif1 N-terminal" evidence="8">
    <location>
        <begin position="20"/>
        <end position="352"/>
    </location>
</feature>
<feature type="compositionally biased region" description="Basic residues" evidence="7">
    <location>
        <begin position="1744"/>
        <end position="1754"/>
    </location>
</feature>
<organism evidence="9 10">
    <name type="scientific">Aplysia californica</name>
    <name type="common">California sea hare</name>
    <dbReference type="NCBI Taxonomy" id="6500"/>
    <lineage>
        <taxon>Eukaryota</taxon>
        <taxon>Metazoa</taxon>
        <taxon>Spiralia</taxon>
        <taxon>Lophotrochozoa</taxon>
        <taxon>Mollusca</taxon>
        <taxon>Gastropoda</taxon>
        <taxon>Heterobranchia</taxon>
        <taxon>Euthyneura</taxon>
        <taxon>Tectipleura</taxon>
        <taxon>Aplysiida</taxon>
        <taxon>Aplysioidea</taxon>
        <taxon>Aplysiidae</taxon>
        <taxon>Aplysia</taxon>
    </lineage>
</organism>
<protein>
    <submittedName>
        <fullName evidence="10">Telomere-associated protein RIF1 isoform X2</fullName>
    </submittedName>
</protein>
<feature type="compositionally biased region" description="Low complexity" evidence="7">
    <location>
        <begin position="1985"/>
        <end position="1996"/>
    </location>
</feature>
<feature type="compositionally biased region" description="Polar residues" evidence="7">
    <location>
        <begin position="1229"/>
        <end position="1248"/>
    </location>
</feature>
<feature type="compositionally biased region" description="Polar residues" evidence="7">
    <location>
        <begin position="1288"/>
        <end position="1298"/>
    </location>
</feature>
<dbReference type="PANTHER" id="PTHR22928:SF3">
    <property type="entry name" value="TELOMERE-ASSOCIATED PROTEIN RIF1"/>
    <property type="match status" value="1"/>
</dbReference>
<evidence type="ECO:0000256" key="4">
    <source>
        <dbReference type="ARBA" id="ARBA00022895"/>
    </source>
</evidence>
<feature type="compositionally biased region" description="Basic and acidic residues" evidence="7">
    <location>
        <begin position="2069"/>
        <end position="2098"/>
    </location>
</feature>
<proteinExistence type="predicted"/>
<feature type="compositionally biased region" description="Basic and acidic residues" evidence="7">
    <location>
        <begin position="1709"/>
        <end position="1720"/>
    </location>
</feature>
<dbReference type="InterPro" id="IPR016024">
    <property type="entry name" value="ARM-type_fold"/>
</dbReference>
<feature type="region of interest" description="Disordered" evidence="7">
    <location>
        <begin position="1545"/>
        <end position="1785"/>
    </location>
</feature>
<feature type="compositionally biased region" description="Low complexity" evidence="7">
    <location>
        <begin position="1100"/>
        <end position="1113"/>
    </location>
</feature>
<dbReference type="GeneID" id="101859720"/>
<keyword evidence="5" id="KW-0539">Nucleus</keyword>
<feature type="compositionally biased region" description="Low complexity" evidence="7">
    <location>
        <begin position="2302"/>
        <end position="2313"/>
    </location>
</feature>
<feature type="compositionally biased region" description="Polar residues" evidence="7">
    <location>
        <begin position="1673"/>
        <end position="1682"/>
    </location>
</feature>
<name>A0ABM1VXF6_APLCA</name>
<feature type="region of interest" description="Disordered" evidence="7">
    <location>
        <begin position="1095"/>
        <end position="1184"/>
    </location>
</feature>
<gene>
    <name evidence="10" type="primary">LOC101859720</name>
</gene>
<feature type="compositionally biased region" description="Basic residues" evidence="7">
    <location>
        <begin position="1613"/>
        <end position="1634"/>
    </location>
</feature>
<evidence type="ECO:0000256" key="5">
    <source>
        <dbReference type="ARBA" id="ARBA00023242"/>
    </source>
</evidence>
<reference evidence="10" key="1">
    <citation type="submission" date="2025-08" db="UniProtKB">
        <authorList>
            <consortium name="RefSeq"/>
        </authorList>
    </citation>
    <scope>IDENTIFICATION</scope>
</reference>
<feature type="compositionally biased region" description="Polar residues" evidence="7">
    <location>
        <begin position="1520"/>
        <end position="1529"/>
    </location>
</feature>
<dbReference type="Pfam" id="PF12231">
    <property type="entry name" value="Rif1_N"/>
    <property type="match status" value="1"/>
</dbReference>
<feature type="region of interest" description="Disordered" evidence="7">
    <location>
        <begin position="1198"/>
        <end position="1533"/>
    </location>
</feature>
<evidence type="ECO:0000313" key="10">
    <source>
        <dbReference type="RefSeq" id="XP_035827099.1"/>
    </source>
</evidence>
<feature type="compositionally biased region" description="Basic residues" evidence="7">
    <location>
        <begin position="1832"/>
        <end position="1842"/>
    </location>
</feature>
<feature type="region of interest" description="Disordered" evidence="7">
    <location>
        <begin position="972"/>
        <end position="1023"/>
    </location>
</feature>
<feature type="compositionally biased region" description="Basic and acidic residues" evidence="7">
    <location>
        <begin position="1940"/>
        <end position="1950"/>
    </location>
</feature>
<comment type="subcellular location">
    <subcellularLocation>
        <location evidence="2">Chromosome</location>
        <location evidence="2">Telomere</location>
    </subcellularLocation>
    <subcellularLocation>
        <location evidence="1">Nucleus</location>
    </subcellularLocation>
</comment>
<keyword evidence="4" id="KW-0779">Telomere</keyword>
<feature type="compositionally biased region" description="Basic and acidic residues" evidence="7">
    <location>
        <begin position="2157"/>
        <end position="2167"/>
    </location>
</feature>
<feature type="compositionally biased region" description="Polar residues" evidence="7">
    <location>
        <begin position="2106"/>
        <end position="2123"/>
    </location>
</feature>
<feature type="compositionally biased region" description="Basic and acidic residues" evidence="7">
    <location>
        <begin position="1436"/>
        <end position="1450"/>
    </location>
</feature>
<feature type="compositionally biased region" description="Basic and acidic residues" evidence="7">
    <location>
        <begin position="1315"/>
        <end position="1337"/>
    </location>
</feature>
<dbReference type="RefSeq" id="XP_035827099.1">
    <property type="nucleotide sequence ID" value="XM_035971206.1"/>
</dbReference>
<feature type="compositionally biased region" description="Basic and acidic residues" evidence="7">
    <location>
        <begin position="1569"/>
        <end position="1585"/>
    </location>
</feature>
<evidence type="ECO:0000256" key="1">
    <source>
        <dbReference type="ARBA" id="ARBA00004123"/>
    </source>
</evidence>
<feature type="compositionally biased region" description="Basic and acidic residues" evidence="7">
    <location>
        <begin position="1478"/>
        <end position="1490"/>
    </location>
</feature>
<feature type="region of interest" description="Disordered" evidence="7">
    <location>
        <begin position="1809"/>
        <end position="1872"/>
    </location>
</feature>
<feature type="compositionally biased region" description="Basic and acidic residues" evidence="7">
    <location>
        <begin position="1763"/>
        <end position="1774"/>
    </location>
</feature>
<feature type="compositionally biased region" description="Low complexity" evidence="7">
    <location>
        <begin position="1007"/>
        <end position="1021"/>
    </location>
</feature>
<evidence type="ECO:0000256" key="2">
    <source>
        <dbReference type="ARBA" id="ARBA00004574"/>
    </source>
</evidence>
<evidence type="ECO:0000259" key="8">
    <source>
        <dbReference type="Pfam" id="PF12231"/>
    </source>
</evidence>
<keyword evidence="6" id="KW-0131">Cell cycle</keyword>
<feature type="compositionally biased region" description="Basic and acidic residues" evidence="7">
    <location>
        <begin position="2128"/>
        <end position="2145"/>
    </location>
</feature>
<evidence type="ECO:0000256" key="7">
    <source>
        <dbReference type="SAM" id="MobiDB-lite"/>
    </source>
</evidence>
<evidence type="ECO:0000256" key="3">
    <source>
        <dbReference type="ARBA" id="ARBA00022454"/>
    </source>
</evidence>
<evidence type="ECO:0000313" key="9">
    <source>
        <dbReference type="Proteomes" id="UP000694888"/>
    </source>
</evidence>
<feature type="compositionally biased region" description="Pro residues" evidence="7">
    <location>
        <begin position="981"/>
        <end position="990"/>
    </location>
</feature>
<sequence length="2541" mass="279447">MSQSVKDLLAVLESKNCRQEDKCSTYVDLASKVHKDNVELNISELRAHSPRLLKVSARDLSNEDEVTVKNVLEVLAFYLQDEQIGSLQKTDSSSILHALLKCMKRTKSTDVMKQSLFCLAVQKFHIDVVRSEFSAVLEHVEEAASKLKAQSLLNSEELTNVFIKLDDQCKSGMTSAVFRWGRLVFPGLASTSASVQDKSLQLLQKYAHELKASAEMRKYVIKAITSGLANSLKCLVVKCEEHVLRAWTLIVIVAGKELHKGPSINLLLEIIEIGFKGSPQARCLAFVAWKTLVDNFALDQAIISDPKRIKLIMMVLKVDNAKTEAIALEKLQTWWHFVTSVGPKLSANFEQIIVPLLQFCVGSGKFSSSGLTQSPLLALKSPMHKLPLSLGSGKSINPQLPVFPALQILGMEVVARILAKSGKQDAGGKVTWSLAKIPQEVLAGSNSFVKHAPNLLFTTQELLRNVGHDVEGALIVYVWTNFVNHLRTAMESPAKIDCRDVYSSFLSVLHTVVQNQMLDGAMLVKLIEISSSFPQKVLASTAYNITGGQTVRNCTSSSQACPALLLSEMLLTPCVMSGASVNDSYVKLFSSLIGAGASNVQGALLFLQSVTGLLGTQAGLCHSAEALWRMWSVIAHTLQDNVNVTNEVNQGDSLEYNFDCVNAVLLFPVKNQLPSKLSQTVCKALLKLWKEIYHSFARLSALVATAEANTCLEEFCGKLLQTWLPEFKDPVFLEFLTSICQKTLDCVDFSAMSTSQQQSGLTLSPSKWARRRHKPLGNLHSFVHLVSIIQQEANVHITGTESLEYQQKQNYASFVVFIAHGLVETYTKLFSHITTNTVITTTLSVLAEPMSQLFVNNSKSGLKLFVPSFMTKLEKLWQEVSQCITGRYNGQYDTEFLEYVSPLLETTFLHSKRTIKNQTLTMWNTTFSKSTSLTYPEKLKPVLMKVKEKTNIILPGWISQEAGVVAETPFSEMSMGESQQAPPPCLPGMPSPKRQRGSMLHRDLSPSRKTSPSAKSPAKAISPKDAKKLFSSMWSRMAVDSMKEEEFVVINSPATRKKMVLTEHQKEVMKEKRILPAMYNNLELSQDVSLMSQFAGDNTQQSQSSQSVIVVSSGDTQDKDKNSKNDLDMSEKSELSGFTVPMATRRRKSVRIQELQSVSEPSEGDLSEKSNEKHGSASEAKTKVVTTYLEKQVSAVNKTQDEVDVRAENFSEEDVVKSSIETDEDLSKNVVSEKSANQTDVSDSSINNDAPFVMFRNKESPESKSISLSQDSGKPELRRVSLRKVHSQNDMTGSQSAKQENETNKKAPRRVPLKKISDHQNEQAKDGTEKLPTKQEKSSPASNLDQWIVKGNPTKSSDGKTSGAGAVNSPSFALVVESDTPPDEETEETHTLVEDTQSPFKLSAKRQIAREQDKSIAETPTKSDTSPPVLRSVRKLFVDKVSGEDDKTVGEAEVGSSGKPPSSDADPEVTSSQGFETSLKETKNQKEQDRLTAFGFSLPEEEEDSEKVPEKADAAPGGSKQINSATESESLFPCTGEEVQKFSLEMMPTLASQLHSDGKDFGSQSPKSSSEESGKESNKSGETVDRVPSSSESDFNPVVPTIEDESEKAALPNRRKKAVPKKYSPMKRPRRATRNKLVEKKCPCCASSPRRCKHKDRKPVTSTVQEEADDVSHTPSKHQPSSTEEEKSKSGHQSENSSEKRSDVTNSKEGPDGEMTHLKPIELSPEVVGEVTPDMKSPSNFTPSRRHSSVKRSRSCAVTSQEVKSKQKDPKKTSLDFSSSLKKGDKVSPIKNAIVDEYADLEIKKRKLSGPSATGNKKRIISPRQRTGQPRHMLRTRGKIGRKLSPSSSAPPLKSRKISEPKQRNKGGIKMRKTIEKVAAEESDEDEDNVPLSQISLKTVKQCDVDEVTDSVDEVVAPSIEPVTDDMEETGLSEITEVITRQEEEQKIDDNQVVDTESECNPPSPFMDHSYADSQDHIQPGQQMLSLESESSGEGEPTSKNCEPSGLEDIAEEPASSNRVNDTEDESHSEPLRVDAQSDIAEMSEPLSPVIADKSAVDATSIPESEEMHEEKSIPSSDSIDHVETDVSEEDKKLHQGEDADMPQDVVNQNDAKSNPEASTTDNSEADNSDKENASTKSADAKMDTESEAEASCCNDSSKKESEKVDEAVSVEAEEQQSNEVTGEAASAAAGTPDTERVLLHDWSPSKSPSSSILKKFDQGTPPSSKSRRVSFADPVVSGKSPVREKYQSESAQSSPLTPCDSPGRRSFIMRKNLGRLSGYKRRLESSLRKDPSLARLSRYNQSPSGSPLSQSPYRATPSPLSQSSYRATLESQLDSTKPIFPDLVDCQKDLDNILPQLTSSLWYRGLCQMMKGRNLNTIGDLCALTEVQVNQLPIRNPKVETVRMVLSGFMAQHGLQKAPVVEVDSGSPDRTLAKGATIGEVVTPSSIADEGIKVRPGDDAALESISPIKDAEASRSSPRKMLVFDMDEGNALAHLKELAEHKDSLGLKEMNNRELFEMHQTLNSLFGVLVEEMKSREPSS</sequence>
<keyword evidence="3" id="KW-0158">Chromosome</keyword>
<dbReference type="PANTHER" id="PTHR22928">
    <property type="entry name" value="TELOMERE-ASSOCIATED PROTEIN RIF1"/>
    <property type="match status" value="1"/>
</dbReference>
<feature type="compositionally biased region" description="Basic and acidic residues" evidence="7">
    <location>
        <begin position="1199"/>
        <end position="1209"/>
    </location>
</feature>